<evidence type="ECO:0000313" key="4">
    <source>
        <dbReference type="Proteomes" id="UP000516305"/>
    </source>
</evidence>
<dbReference type="AlphaFoldDB" id="A0A7H0VBP0"/>
<dbReference type="Gene3D" id="2.60.40.1190">
    <property type="match status" value="1"/>
</dbReference>
<accession>A0A7H0VBP0</accession>
<dbReference type="EMBL" id="CP060139">
    <property type="protein sequence ID" value="QNR23138.1"/>
    <property type="molecule type" value="Genomic_DNA"/>
</dbReference>
<reference evidence="3 4" key="1">
    <citation type="submission" date="2020-08" db="EMBL/GenBank/DDBJ databases">
        <title>Croceimicrobium hydrocarbonivorans gen. nov., sp. nov., a novel marine bacterium isolated from a bacterial consortium that degrades polyethylene terephthalate.</title>
        <authorList>
            <person name="Liu R."/>
        </authorList>
    </citation>
    <scope>NUCLEOTIDE SEQUENCE [LARGE SCALE GENOMIC DNA]</scope>
    <source>
        <strain evidence="3 4">A20-9</strain>
    </source>
</reference>
<evidence type="ECO:0000256" key="2">
    <source>
        <dbReference type="SAM" id="SignalP"/>
    </source>
</evidence>
<evidence type="ECO:0000313" key="3">
    <source>
        <dbReference type="EMBL" id="QNR23138.1"/>
    </source>
</evidence>
<dbReference type="RefSeq" id="WP_210757674.1">
    <property type="nucleotide sequence ID" value="NZ_CP060139.1"/>
</dbReference>
<feature type="chain" id="PRO_5028802284" evidence="2">
    <location>
        <begin position="19"/>
        <end position="280"/>
    </location>
</feature>
<feature type="signal peptide" evidence="2">
    <location>
        <begin position="1"/>
        <end position="18"/>
    </location>
</feature>
<dbReference type="KEGG" id="chyd:H4K34_12220"/>
<proteinExistence type="predicted"/>
<organism evidence="3 4">
    <name type="scientific">Croceimicrobium hydrocarbonivorans</name>
    <dbReference type="NCBI Taxonomy" id="2761580"/>
    <lineage>
        <taxon>Bacteria</taxon>
        <taxon>Pseudomonadati</taxon>
        <taxon>Bacteroidota</taxon>
        <taxon>Flavobacteriia</taxon>
        <taxon>Flavobacteriales</taxon>
        <taxon>Owenweeksiaceae</taxon>
        <taxon>Croceimicrobium</taxon>
    </lineage>
</organism>
<dbReference type="Proteomes" id="UP000516305">
    <property type="component" value="Chromosome"/>
</dbReference>
<dbReference type="SUPFAM" id="SSF49344">
    <property type="entry name" value="CBD9-like"/>
    <property type="match status" value="1"/>
</dbReference>
<gene>
    <name evidence="3" type="ORF">H4K34_12220</name>
</gene>
<dbReference type="NCBIfam" id="TIGR04183">
    <property type="entry name" value="Por_Secre_tail"/>
    <property type="match status" value="1"/>
</dbReference>
<evidence type="ECO:0000256" key="1">
    <source>
        <dbReference type="ARBA" id="ARBA00022729"/>
    </source>
</evidence>
<sequence>MRRTLLLFLGLISSSILAQNVISPRVYNAVQVDGHLSAGEWDLQDYVGIDITPNVYSKAYYQYDDQYLYFAFTDHLGPQFRFPEVLLDLNLDRDTAFAADDWWFHVSATDCENQGAYGVYDSCQEVRPNWIGIPNANAAFYPDTFEMAIPWSMLNFYPQAGDSIGIAFVNTNTTFEWFHWPLMADHYRPDTWGTMIFTSSLAREELSTQSWQVYPQPAKDQVQIENWLPEMGDLELLDLHGRLLKVFRQAEGSTLHLDLSPGMYLLRSTESSQSQYLIIH</sequence>
<name>A0A7H0VBP0_9FLAO</name>
<protein>
    <submittedName>
        <fullName evidence="3">T9SS type A sorting domain-containing protein</fullName>
    </submittedName>
</protein>
<keyword evidence="4" id="KW-1185">Reference proteome</keyword>
<dbReference type="InterPro" id="IPR026444">
    <property type="entry name" value="Secre_tail"/>
</dbReference>
<keyword evidence="1 2" id="KW-0732">Signal</keyword>